<sequence>MGKFSVYRKCIDCGLEAHNEDELESFMKIKHCKHGRFNLCKECRNKRDRYRRMAKTRPYLLRKLQSMKQRCYDPNVHDYHNYGGRGITICKEWLEDTGAFVEWALTNGFKRGLEIDRIDNDGAYSPDNCRWVTRHVQHMNRRDTTTDLEKGTRVCWRCKEEKPLEEFHRNKGRLAGRTYTCKECKNELKRLGQV</sequence>
<protein>
    <submittedName>
        <fullName evidence="1">Uncharacterized protein</fullName>
    </submittedName>
</protein>
<dbReference type="EMBL" id="MT143771">
    <property type="protein sequence ID" value="QJB02269.1"/>
    <property type="molecule type" value="Genomic_DNA"/>
</dbReference>
<dbReference type="AlphaFoldDB" id="A0A6M3LW50"/>
<evidence type="ECO:0000313" key="1">
    <source>
        <dbReference type="EMBL" id="QJA99586.1"/>
    </source>
</evidence>
<accession>A0A6M3LW50</accession>
<reference evidence="1" key="1">
    <citation type="submission" date="2020-03" db="EMBL/GenBank/DDBJ databases">
        <title>The deep terrestrial virosphere.</title>
        <authorList>
            <person name="Holmfeldt K."/>
            <person name="Nilsson E."/>
            <person name="Simone D."/>
            <person name="Lopez-Fernandez M."/>
            <person name="Wu X."/>
            <person name="de Brujin I."/>
            <person name="Lundin D."/>
            <person name="Andersson A."/>
            <person name="Bertilsson S."/>
            <person name="Dopson M."/>
        </authorList>
    </citation>
    <scope>NUCLEOTIDE SEQUENCE</scope>
    <source>
        <strain evidence="1">MM171A00966</strain>
        <strain evidence="2">MM171B01382</strain>
    </source>
</reference>
<gene>
    <name evidence="1" type="ORF">MM171A00966_0023</name>
    <name evidence="2" type="ORF">MM171B01382_0005</name>
</gene>
<dbReference type="EMBL" id="MT143657">
    <property type="protein sequence ID" value="QJA99586.1"/>
    <property type="molecule type" value="Genomic_DNA"/>
</dbReference>
<evidence type="ECO:0000313" key="2">
    <source>
        <dbReference type="EMBL" id="QJB02269.1"/>
    </source>
</evidence>
<organism evidence="1">
    <name type="scientific">viral metagenome</name>
    <dbReference type="NCBI Taxonomy" id="1070528"/>
    <lineage>
        <taxon>unclassified sequences</taxon>
        <taxon>metagenomes</taxon>
        <taxon>organismal metagenomes</taxon>
    </lineage>
</organism>
<name>A0A6M3LW50_9ZZZZ</name>
<proteinExistence type="predicted"/>